<accession>A0A3B0S6N6</accession>
<reference evidence="1" key="1">
    <citation type="submission" date="2018-06" db="EMBL/GenBank/DDBJ databases">
        <authorList>
            <person name="Zhirakovskaya E."/>
        </authorList>
    </citation>
    <scope>NUCLEOTIDE SEQUENCE</scope>
</reference>
<gene>
    <name evidence="1" type="ORF">MNBD_ALPHA01-2381</name>
</gene>
<name>A0A3B0S6N6_9ZZZZ</name>
<proteinExistence type="predicted"/>
<dbReference type="EMBL" id="UOEJ01000153">
    <property type="protein sequence ID" value="VAW01771.1"/>
    <property type="molecule type" value="Genomic_DNA"/>
</dbReference>
<organism evidence="1">
    <name type="scientific">hydrothermal vent metagenome</name>
    <dbReference type="NCBI Taxonomy" id="652676"/>
    <lineage>
        <taxon>unclassified sequences</taxon>
        <taxon>metagenomes</taxon>
        <taxon>ecological metagenomes</taxon>
    </lineage>
</organism>
<protein>
    <submittedName>
        <fullName evidence="1">Uncharacterized protein</fullName>
    </submittedName>
</protein>
<dbReference type="AlphaFoldDB" id="A0A3B0S6N6"/>
<sequence length="47" mass="5621">MSTLPSALSRFRTKLSEFFTLSEEKYQKMAGFRGWHGICLLYQRYKL</sequence>
<evidence type="ECO:0000313" key="1">
    <source>
        <dbReference type="EMBL" id="VAW01771.1"/>
    </source>
</evidence>